<dbReference type="Gene3D" id="4.10.60.10">
    <property type="entry name" value="Zinc finger, CCHC-type"/>
    <property type="match status" value="1"/>
</dbReference>
<comment type="caution">
    <text evidence="3">The sequence shown here is derived from an EMBL/GenBank/DDBJ whole genome shotgun (WGS) entry which is preliminary data.</text>
</comment>
<dbReference type="GO" id="GO:0003964">
    <property type="term" value="F:RNA-directed DNA polymerase activity"/>
    <property type="evidence" value="ECO:0007669"/>
    <property type="project" value="UniProtKB-KW"/>
</dbReference>
<keyword evidence="4" id="KW-1185">Reference proteome</keyword>
<gene>
    <name evidence="3" type="ORF">Tco_0625499</name>
</gene>
<reference evidence="3" key="1">
    <citation type="journal article" date="2022" name="Int. J. Mol. Sci.">
        <title>Draft Genome of Tanacetum Coccineum: Genomic Comparison of Closely Related Tanacetum-Family Plants.</title>
        <authorList>
            <person name="Yamashiro T."/>
            <person name="Shiraishi A."/>
            <person name="Nakayama K."/>
            <person name="Satake H."/>
        </authorList>
    </citation>
    <scope>NUCLEOTIDE SEQUENCE</scope>
</reference>
<feature type="domain" description="CCHC-type" evidence="2">
    <location>
        <begin position="16"/>
        <end position="31"/>
    </location>
</feature>
<keyword evidence="3" id="KW-0808">Transferase</keyword>
<keyword evidence="3" id="KW-0695">RNA-directed DNA polymerase</keyword>
<reference evidence="3" key="2">
    <citation type="submission" date="2022-01" db="EMBL/GenBank/DDBJ databases">
        <authorList>
            <person name="Yamashiro T."/>
            <person name="Shiraishi A."/>
            <person name="Satake H."/>
            <person name="Nakayama K."/>
        </authorList>
    </citation>
    <scope>NUCLEOTIDE SEQUENCE</scope>
</reference>
<keyword evidence="1" id="KW-0479">Metal-binding</keyword>
<dbReference type="Proteomes" id="UP001151760">
    <property type="component" value="Unassembled WGS sequence"/>
</dbReference>
<evidence type="ECO:0000256" key="1">
    <source>
        <dbReference type="PROSITE-ProRule" id="PRU00047"/>
    </source>
</evidence>
<proteinExistence type="predicted"/>
<dbReference type="InterPro" id="IPR043502">
    <property type="entry name" value="DNA/RNA_pol_sf"/>
</dbReference>
<accession>A0ABQ4WH25</accession>
<keyword evidence="3" id="KW-0548">Nucleotidyltransferase</keyword>
<keyword evidence="1" id="KW-0863">Zinc-finger</keyword>
<dbReference type="InterPro" id="IPR001878">
    <property type="entry name" value="Znf_CCHC"/>
</dbReference>
<name>A0ABQ4WH25_9ASTR</name>
<evidence type="ECO:0000313" key="3">
    <source>
        <dbReference type="EMBL" id="GJS52137.1"/>
    </source>
</evidence>
<keyword evidence="1" id="KW-0862">Zinc</keyword>
<protein>
    <submittedName>
        <fullName evidence="3">Reverse transcriptase domain-containing protein</fullName>
    </submittedName>
</protein>
<organism evidence="3 4">
    <name type="scientific">Tanacetum coccineum</name>
    <dbReference type="NCBI Taxonomy" id="301880"/>
    <lineage>
        <taxon>Eukaryota</taxon>
        <taxon>Viridiplantae</taxon>
        <taxon>Streptophyta</taxon>
        <taxon>Embryophyta</taxon>
        <taxon>Tracheophyta</taxon>
        <taxon>Spermatophyta</taxon>
        <taxon>Magnoliopsida</taxon>
        <taxon>eudicotyledons</taxon>
        <taxon>Gunneridae</taxon>
        <taxon>Pentapetalae</taxon>
        <taxon>asterids</taxon>
        <taxon>campanulids</taxon>
        <taxon>Asterales</taxon>
        <taxon>Asteraceae</taxon>
        <taxon>Asteroideae</taxon>
        <taxon>Anthemideae</taxon>
        <taxon>Anthemidinae</taxon>
        <taxon>Tanacetum</taxon>
    </lineage>
</organism>
<sequence length="354" mass="41339">MVICANLHHHGPCPQKCRRCQRFGHLEKDCRTRLQGAGNDSLQNVICFLGVEKGHFKDKCPNAWNQQNEELRGRAYVVVENPQQNPNVVTGNFFLMITTLVFSLIRVLRRVLNGLVGISLELFIECFVMRRLSVFPLPNSKILEVQRRRGPEKELVSLALYHRLKRKKIDDILFQILKEKLCNAPVLALPDGPRDFVSSYDASKQGYRVRADAAARRTLSLWTKSFIYTDHQSLQYIFDQKDLNMRQKAVIRATQILLVRSNTTTFKGDLVAASLEQKKRTSSQRKLILLDIQYTRVRIRLYYDLRDCIEWPLVMKRRRLAEYRLHDVLRALRLKPNIKKPSGFLQQPEIPEWK</sequence>
<evidence type="ECO:0000313" key="4">
    <source>
        <dbReference type="Proteomes" id="UP001151760"/>
    </source>
</evidence>
<dbReference type="EMBL" id="BQNB010008634">
    <property type="protein sequence ID" value="GJS52137.1"/>
    <property type="molecule type" value="Genomic_DNA"/>
</dbReference>
<dbReference type="SMART" id="SM00343">
    <property type="entry name" value="ZnF_C2HC"/>
    <property type="match status" value="2"/>
</dbReference>
<dbReference type="PROSITE" id="PS50158">
    <property type="entry name" value="ZF_CCHC"/>
    <property type="match status" value="1"/>
</dbReference>
<dbReference type="SUPFAM" id="SSF56672">
    <property type="entry name" value="DNA/RNA polymerases"/>
    <property type="match status" value="1"/>
</dbReference>
<evidence type="ECO:0000259" key="2">
    <source>
        <dbReference type="PROSITE" id="PS50158"/>
    </source>
</evidence>